<accession>A0A6J4QZN3</accession>
<reference evidence="2" key="1">
    <citation type="submission" date="2020-02" db="EMBL/GenBank/DDBJ databases">
        <authorList>
            <person name="Meier V. D."/>
        </authorList>
    </citation>
    <scope>NUCLEOTIDE SEQUENCE</scope>
    <source>
        <strain evidence="2">AVDCRST_MAG01</strain>
    </source>
</reference>
<dbReference type="AlphaFoldDB" id="A0A6J4QZN3"/>
<evidence type="ECO:0000256" key="1">
    <source>
        <dbReference type="SAM" id="MobiDB-lite"/>
    </source>
</evidence>
<feature type="region of interest" description="Disordered" evidence="1">
    <location>
        <begin position="1"/>
        <end position="208"/>
    </location>
</feature>
<feature type="compositionally biased region" description="Basic residues" evidence="1">
    <location>
        <begin position="127"/>
        <end position="160"/>
    </location>
</feature>
<feature type="compositionally biased region" description="Basic residues" evidence="1">
    <location>
        <begin position="1"/>
        <end position="10"/>
    </location>
</feature>
<dbReference type="EMBL" id="CADCUW010000656">
    <property type="protein sequence ID" value="CAA9454512.1"/>
    <property type="molecule type" value="Genomic_DNA"/>
</dbReference>
<feature type="compositionally biased region" description="Basic residues" evidence="1">
    <location>
        <begin position="78"/>
        <end position="94"/>
    </location>
</feature>
<protein>
    <submittedName>
        <fullName evidence="2">NADH-FMN oxidoreductase</fullName>
    </submittedName>
</protein>
<organism evidence="2">
    <name type="scientific">uncultured Rubrobacteraceae bacterium</name>
    <dbReference type="NCBI Taxonomy" id="349277"/>
    <lineage>
        <taxon>Bacteria</taxon>
        <taxon>Bacillati</taxon>
        <taxon>Actinomycetota</taxon>
        <taxon>Rubrobacteria</taxon>
        <taxon>Rubrobacterales</taxon>
        <taxon>Rubrobacteraceae</taxon>
        <taxon>environmental samples</taxon>
    </lineage>
</organism>
<evidence type="ECO:0000313" key="2">
    <source>
        <dbReference type="EMBL" id="CAA9454512.1"/>
    </source>
</evidence>
<feature type="compositionally biased region" description="Basic and acidic residues" evidence="1">
    <location>
        <begin position="23"/>
        <end position="40"/>
    </location>
</feature>
<name>A0A6J4QZN3_9ACTN</name>
<feature type="compositionally biased region" description="Low complexity" evidence="1">
    <location>
        <begin position="95"/>
        <end position="105"/>
    </location>
</feature>
<sequence length="208" mass="23965">AAQRPKHSRRGLLSLEGARGGRRRLEERDGPLPDRCDGRHQRSRGAGRGDDGERRGLGLPRTPALPRERPPRRPPERPHKRGGPLRREPARRRPGGPLAALRLPRTLQRPAGRKLSGRRLRLDGRPARRGRPGGHRVRAGRDLRRRRPRPLSRPRRRREARRHEKGPPGLPRGRLPVPRPRGWPRRYRSLHGLRQGLRRPHRPPPPPL</sequence>
<feature type="compositionally biased region" description="Basic residues" evidence="1">
    <location>
        <begin position="182"/>
        <end position="202"/>
    </location>
</feature>
<proteinExistence type="predicted"/>
<feature type="non-terminal residue" evidence="2">
    <location>
        <position position="208"/>
    </location>
</feature>
<feature type="compositionally biased region" description="Basic and acidic residues" evidence="1">
    <location>
        <begin position="47"/>
        <end position="56"/>
    </location>
</feature>
<gene>
    <name evidence="2" type="ORF">AVDCRST_MAG01-01-5001</name>
</gene>
<feature type="non-terminal residue" evidence="2">
    <location>
        <position position="1"/>
    </location>
</feature>
<feature type="compositionally biased region" description="Basic and acidic residues" evidence="1">
    <location>
        <begin position="66"/>
        <end position="77"/>
    </location>
</feature>